<evidence type="ECO:0000256" key="8">
    <source>
        <dbReference type="ARBA" id="ARBA00022833"/>
    </source>
</evidence>
<keyword evidence="5" id="KW-0645">Protease</keyword>
<dbReference type="Gene3D" id="3.10.170.10">
    <property type="match status" value="1"/>
</dbReference>
<name>A0ABZ1RE87_9ACTN</name>
<keyword evidence="4" id="KW-0964">Secreted</keyword>
<dbReference type="PANTHER" id="PTHR33478:SF1">
    <property type="entry name" value="EXTRACELLULAR METALLOPROTEINASE MEP"/>
    <property type="match status" value="1"/>
</dbReference>
<dbReference type="Gene3D" id="1.10.390.10">
    <property type="entry name" value="Neutral Protease Domain 2"/>
    <property type="match status" value="1"/>
</dbReference>
<sequence>MSGSTLVDRRDMTYDRFREVVGADGFLDDTERVAEEVQHTLIADRDKVNRFTGHLRELRAQGAPAFESAPSAAPLPDSFYIAQAKDYVRSVSEAIGFAAEEPAEFEADPSVTATSAGVRVVSLQQMLGGIEVWGMAPKVWLLEDGTVDRVVGDTVSVPPDLPVTPVVSAETALRVAAAKAAAPSTITGPFGSDELPALDVSGGFERLSVQPENNRPVTFAKGPFAEAVPARLVYLYMGGETRLAWFFTFSREHLLVQYHAFVEADAQTADPAAPEILYFYDATNHAIAGTVFRHNPMEGDLAQVTFPPPLTDYPTLVPDTLPPGFPDAWTKPANGTVATEGNNVRASSGEDALPFEVGVGAGGDGVFDPLVNTPEHLVTNIFYFCNYMHDFFMMLGFTEEFGNFQTVNPTGLGKGADPVLAFAHPGPVPGTANMATRADGVAAEMNMGLVSRSGRHTANDGDVVYHEFCHGVTNRLVGGMADANGLREKQSTSMGEGWGDYFALTIINFSRPEERVVLGNWVVDSPKGIRQRPYDSRYPGRFGDIGKRRGEVPGDGRADLDYAEIHNVGEIWCAALMELTRSTSAALGNKERGYRLTWQAVVDGLKLTPRNPSFLTARDAVLAAFKAMKGRALTDEEYKVVRTGAWAAFARFGMGFDAFSPNASFAGCRSGTAMPPAGSED</sequence>
<dbReference type="PANTHER" id="PTHR33478">
    <property type="entry name" value="EXTRACELLULAR METALLOPROTEINASE MEP"/>
    <property type="match status" value="1"/>
</dbReference>
<keyword evidence="12" id="KW-1185">Reference proteome</keyword>
<dbReference type="InterPro" id="IPR050371">
    <property type="entry name" value="Fungal_virulence_M36"/>
</dbReference>
<dbReference type="EMBL" id="CP108057">
    <property type="protein sequence ID" value="WUO45041.1"/>
    <property type="molecule type" value="Genomic_DNA"/>
</dbReference>
<dbReference type="SUPFAM" id="SSF55486">
    <property type="entry name" value="Metalloproteases ('zincins'), catalytic domain"/>
    <property type="match status" value="1"/>
</dbReference>
<dbReference type="RefSeq" id="WP_328775243.1">
    <property type="nucleotide sequence ID" value="NZ_CP108057.1"/>
</dbReference>
<evidence type="ECO:0000256" key="3">
    <source>
        <dbReference type="ARBA" id="ARBA00006006"/>
    </source>
</evidence>
<gene>
    <name evidence="11" type="ORF">OHU17_03980</name>
</gene>
<reference evidence="11" key="1">
    <citation type="submission" date="2022-10" db="EMBL/GenBank/DDBJ databases">
        <title>The complete genomes of actinobacterial strains from the NBC collection.</title>
        <authorList>
            <person name="Joergensen T.S."/>
            <person name="Alvarez Arevalo M."/>
            <person name="Sterndorff E.B."/>
            <person name="Faurdal D."/>
            <person name="Vuksanovic O."/>
            <person name="Mourched A.-S."/>
            <person name="Charusanti P."/>
            <person name="Shaw S."/>
            <person name="Blin K."/>
            <person name="Weber T."/>
        </authorList>
    </citation>
    <scope>NUCLEOTIDE SEQUENCE</scope>
    <source>
        <strain evidence="11">NBC_00283</strain>
    </source>
</reference>
<evidence type="ECO:0000256" key="7">
    <source>
        <dbReference type="ARBA" id="ARBA00022801"/>
    </source>
</evidence>
<evidence type="ECO:0000256" key="4">
    <source>
        <dbReference type="ARBA" id="ARBA00022525"/>
    </source>
</evidence>
<keyword evidence="6" id="KW-0479">Metal-binding</keyword>
<comment type="cofactor">
    <cofactor evidence="1">
        <name>Zn(2+)</name>
        <dbReference type="ChEBI" id="CHEBI:29105"/>
    </cofactor>
</comment>
<dbReference type="Pfam" id="PF02128">
    <property type="entry name" value="Peptidase_M36"/>
    <property type="match status" value="1"/>
</dbReference>
<comment type="similarity">
    <text evidence="3">Belongs to the peptidase M36 family.</text>
</comment>
<keyword evidence="8" id="KW-0862">Zinc</keyword>
<keyword evidence="9" id="KW-0482">Metalloprotease</keyword>
<evidence type="ECO:0000256" key="2">
    <source>
        <dbReference type="ARBA" id="ARBA00004613"/>
    </source>
</evidence>
<evidence type="ECO:0000313" key="11">
    <source>
        <dbReference type="EMBL" id="WUO45041.1"/>
    </source>
</evidence>
<dbReference type="InterPro" id="IPR027268">
    <property type="entry name" value="Peptidase_M4/M1_CTD_sf"/>
</dbReference>
<keyword evidence="10" id="KW-0865">Zymogen</keyword>
<comment type="subcellular location">
    <subcellularLocation>
        <location evidence="2">Secreted</location>
    </subcellularLocation>
</comment>
<evidence type="ECO:0000256" key="5">
    <source>
        <dbReference type="ARBA" id="ARBA00022670"/>
    </source>
</evidence>
<evidence type="ECO:0000313" key="12">
    <source>
        <dbReference type="Proteomes" id="UP001432075"/>
    </source>
</evidence>
<evidence type="ECO:0000256" key="6">
    <source>
        <dbReference type="ARBA" id="ARBA00022723"/>
    </source>
</evidence>
<keyword evidence="7" id="KW-0378">Hydrolase</keyword>
<evidence type="ECO:0000256" key="1">
    <source>
        <dbReference type="ARBA" id="ARBA00001947"/>
    </source>
</evidence>
<organism evidence="11 12">
    <name type="scientific">Streptomyces goshikiensis</name>
    <dbReference type="NCBI Taxonomy" id="1942"/>
    <lineage>
        <taxon>Bacteria</taxon>
        <taxon>Bacillati</taxon>
        <taxon>Actinomycetota</taxon>
        <taxon>Actinomycetes</taxon>
        <taxon>Kitasatosporales</taxon>
        <taxon>Streptomycetaceae</taxon>
        <taxon>Streptomyces</taxon>
    </lineage>
</organism>
<proteinExistence type="inferred from homology"/>
<accession>A0ABZ1RE87</accession>
<protein>
    <submittedName>
        <fullName evidence="11">M36 family metallopeptidase</fullName>
    </submittedName>
</protein>
<evidence type="ECO:0000256" key="9">
    <source>
        <dbReference type="ARBA" id="ARBA00023049"/>
    </source>
</evidence>
<dbReference type="Proteomes" id="UP001432075">
    <property type="component" value="Chromosome"/>
</dbReference>
<evidence type="ECO:0000256" key="10">
    <source>
        <dbReference type="ARBA" id="ARBA00023145"/>
    </source>
</evidence>
<dbReference type="InterPro" id="IPR001842">
    <property type="entry name" value="Peptidase_M36"/>
</dbReference>